<dbReference type="EMBL" id="LXPE01000021">
    <property type="protein sequence ID" value="OBA26244.1"/>
    <property type="molecule type" value="Genomic_DNA"/>
</dbReference>
<dbReference type="GO" id="GO:0006429">
    <property type="term" value="P:leucyl-tRNA aminoacylation"/>
    <property type="evidence" value="ECO:0007669"/>
    <property type="project" value="InterPro"/>
</dbReference>
<dbReference type="FunFam" id="3.40.50.620:FF:000003">
    <property type="entry name" value="Leucine--tRNA ligase"/>
    <property type="match status" value="1"/>
</dbReference>
<reference evidence="15" key="1">
    <citation type="journal article" date="2016" name="Proc. Natl. Acad. Sci. U.S.A.">
        <title>Comparative genomics of biotechnologically important yeasts.</title>
        <authorList>
            <person name="Riley R."/>
            <person name="Haridas S."/>
            <person name="Wolfe K.H."/>
            <person name="Lopes M.R."/>
            <person name="Hittinger C.T."/>
            <person name="Goeker M."/>
            <person name="Salamov A.A."/>
            <person name="Wisecaver J.H."/>
            <person name="Long T.M."/>
            <person name="Calvey C.H."/>
            <person name="Aerts A.L."/>
            <person name="Barry K.W."/>
            <person name="Choi C."/>
            <person name="Clum A."/>
            <person name="Coughlan A.Y."/>
            <person name="Deshpande S."/>
            <person name="Douglass A.P."/>
            <person name="Hanson S.J."/>
            <person name="Klenk H.-P."/>
            <person name="LaButti K.M."/>
            <person name="Lapidus A."/>
            <person name="Lindquist E.A."/>
            <person name="Lipzen A.M."/>
            <person name="Meier-Kolthoff J.P."/>
            <person name="Ohm R.A."/>
            <person name="Otillar R.P."/>
            <person name="Pangilinan J.L."/>
            <person name="Peng Y."/>
            <person name="Rokas A."/>
            <person name="Rosa C.A."/>
            <person name="Scheuner C."/>
            <person name="Sibirny A.A."/>
            <person name="Slot J.C."/>
            <person name="Stielow J.B."/>
            <person name="Sun H."/>
            <person name="Kurtzman C.P."/>
            <person name="Blackwell M."/>
            <person name="Grigoriev I.V."/>
            <person name="Jeffries T.W."/>
        </authorList>
    </citation>
    <scope>NUCLEOTIDE SEQUENCE [LARGE SCALE GENOMIC DNA]</scope>
    <source>
        <strain evidence="15">NRRL Y-1626</strain>
    </source>
</reference>
<dbReference type="EC" id="6.1.1.4" evidence="2"/>
<evidence type="ECO:0000313" key="15">
    <source>
        <dbReference type="Proteomes" id="UP000092321"/>
    </source>
</evidence>
<dbReference type="Pfam" id="PF13603">
    <property type="entry name" value="tRNA-synt_1_2"/>
    <property type="match status" value="1"/>
</dbReference>
<dbReference type="PROSITE" id="PS00178">
    <property type="entry name" value="AA_TRNA_LIGASE_I"/>
    <property type="match status" value="1"/>
</dbReference>
<gene>
    <name evidence="14" type="ORF">HANVADRAFT_53308</name>
</gene>
<dbReference type="InterPro" id="IPR002300">
    <property type="entry name" value="aa-tRNA-synth_Ia"/>
</dbReference>
<dbReference type="InterPro" id="IPR015413">
    <property type="entry name" value="Methionyl/Leucyl_tRNA_Synth"/>
</dbReference>
<protein>
    <recommendedName>
        <fullName evidence="2">leucine--tRNA ligase</fullName>
        <ecNumber evidence="2">6.1.1.4</ecNumber>
    </recommendedName>
    <alternativeName>
        <fullName evidence="8">Leucyl-tRNA synthetase</fullName>
    </alternativeName>
</protein>
<dbReference type="InterPro" id="IPR002302">
    <property type="entry name" value="Leu-tRNA-ligase"/>
</dbReference>
<dbReference type="InterPro" id="IPR025709">
    <property type="entry name" value="Leu_tRNA-synth_edit"/>
</dbReference>
<evidence type="ECO:0000256" key="5">
    <source>
        <dbReference type="ARBA" id="ARBA00022840"/>
    </source>
</evidence>
<dbReference type="Pfam" id="PF09334">
    <property type="entry name" value="tRNA-synt_1g"/>
    <property type="match status" value="1"/>
</dbReference>
<dbReference type="InterPro" id="IPR001412">
    <property type="entry name" value="aa-tRNA-synth_I_CS"/>
</dbReference>
<keyword evidence="15" id="KW-1185">Reference proteome</keyword>
<dbReference type="GO" id="GO:0002161">
    <property type="term" value="F:aminoacyl-tRNA deacylase activity"/>
    <property type="evidence" value="ECO:0007669"/>
    <property type="project" value="InterPro"/>
</dbReference>
<accession>A0A1B7TBX4</accession>
<dbReference type="InterPro" id="IPR009080">
    <property type="entry name" value="tRNAsynth_Ia_anticodon-bd"/>
</dbReference>
<evidence type="ECO:0000259" key="13">
    <source>
        <dbReference type="Pfam" id="PF13603"/>
    </source>
</evidence>
<sequence length="879" mass="100721">MVHLRVSKRAYATDKLLTLSPKWRSKTTNPTFKIHNSPKSFKNANDPKYILSMFSYPSGNLHIGHLRVYTISDCISRYYRLKNHPVIHPIGWDAFGLPAENAAIDRGISPATWTKSNIGTMTTQMKTFDPAFDWNREIKTCDEDYYKWTQWIFNKLYENGLAYRKMSEINWDPVDKTVLANEQVDSEGKSWRSGAIVEKKMLKQWFFKISDYSERLLNDLNALKEWPDKVKQMQRNWIGQSKGTIIKFPLNKKVNGLNELVTFTSRSETLASVQYLTVGLKHPILTNETELHNLTDDVEGLKNFIKKENGKSIGNKSYNPLLSKDGFLLEKISIQNPLLPNEEYLPVFVSSYVISDYGPGAVMGCPTHDTRDFEFWELNNKKVANKTLKPVSVVPDGDFDIETLELPYVAKQGVITNTNKIEEIRGQNSKQAKKTVDELLTKIDMGHDTTNYKLRDWLISRQRKWGTPIPIIHCDSCGPVLVPESQLPVTLKQQQEETTCKCPKCGSKNAVREKDTMDTFIDSSWYFFRYLDPTNSSQIFDPKKSKKVDVYIGGVEHAILHLLYSRFISKFMKDIGYYTDDSLGEPFEKLITQGMVQGKTLINPDNGRFLKKEEIDSNGKIIATGKQPKIAFEKMSKSKYNGADPLECIEKHGSDATRAHILFQAHVTDALNWEEQKIVGVKKWLNKMINLCENIDIKNAKSYEEYVDSFVFNKESDLDLKFFNKLQKICKSIDASFEDGKSLNTVISNYMILTNDIIESLQSDVSKDLLMNGLIKLIYMTYPVAPNASEECISILSEKFGWGEVAKFWPEAEEPITSSTTSYKILINNKRKNDVILDSEGHKLKDDEIIKILIEKGVIKNGIVYKRLIKTNKIFNFVQ</sequence>
<keyword evidence="7 10" id="KW-0030">Aminoacyl-tRNA synthetase</keyword>
<dbReference type="Pfam" id="PF00133">
    <property type="entry name" value="tRNA-synt_1"/>
    <property type="match status" value="1"/>
</dbReference>
<evidence type="ECO:0000256" key="6">
    <source>
        <dbReference type="ARBA" id="ARBA00022917"/>
    </source>
</evidence>
<dbReference type="InterPro" id="IPR009008">
    <property type="entry name" value="Val/Leu/Ile-tRNA-synth_edit"/>
</dbReference>
<comment type="catalytic activity">
    <reaction evidence="9">
        <text>tRNA(Leu) + L-leucine + ATP = L-leucyl-tRNA(Leu) + AMP + diphosphate</text>
        <dbReference type="Rhea" id="RHEA:11688"/>
        <dbReference type="Rhea" id="RHEA-COMP:9613"/>
        <dbReference type="Rhea" id="RHEA-COMP:9622"/>
        <dbReference type="ChEBI" id="CHEBI:30616"/>
        <dbReference type="ChEBI" id="CHEBI:33019"/>
        <dbReference type="ChEBI" id="CHEBI:57427"/>
        <dbReference type="ChEBI" id="CHEBI:78442"/>
        <dbReference type="ChEBI" id="CHEBI:78494"/>
        <dbReference type="ChEBI" id="CHEBI:456215"/>
        <dbReference type="EC" id="6.1.1.4"/>
    </reaction>
</comment>
<evidence type="ECO:0000256" key="10">
    <source>
        <dbReference type="RuleBase" id="RU363035"/>
    </source>
</evidence>
<dbReference type="InterPro" id="IPR014729">
    <property type="entry name" value="Rossmann-like_a/b/a_fold"/>
</dbReference>
<evidence type="ECO:0000313" key="14">
    <source>
        <dbReference type="EMBL" id="OBA26244.1"/>
    </source>
</evidence>
<dbReference type="PRINTS" id="PR00985">
    <property type="entry name" value="TRNASYNTHLEU"/>
</dbReference>
<dbReference type="OrthoDB" id="15954at2759"/>
<dbReference type="AlphaFoldDB" id="A0A1B7TBX4"/>
<evidence type="ECO:0000256" key="4">
    <source>
        <dbReference type="ARBA" id="ARBA00022741"/>
    </source>
</evidence>
<dbReference type="GO" id="GO:0005739">
    <property type="term" value="C:mitochondrion"/>
    <property type="evidence" value="ECO:0007669"/>
    <property type="project" value="TreeGrafter"/>
</dbReference>
<dbReference type="SUPFAM" id="SSF50677">
    <property type="entry name" value="ValRS/IleRS/LeuRS editing domain"/>
    <property type="match status" value="1"/>
</dbReference>
<dbReference type="CDD" id="cd00812">
    <property type="entry name" value="LeuRS_core"/>
    <property type="match status" value="1"/>
</dbReference>
<proteinExistence type="inferred from homology"/>
<keyword evidence="3 10" id="KW-0436">Ligase</keyword>
<evidence type="ECO:0000256" key="9">
    <source>
        <dbReference type="ARBA" id="ARBA00047469"/>
    </source>
</evidence>
<dbReference type="PANTHER" id="PTHR43740:SF2">
    <property type="entry name" value="LEUCINE--TRNA LIGASE, MITOCHONDRIAL"/>
    <property type="match status" value="1"/>
</dbReference>
<dbReference type="NCBIfam" id="TIGR00396">
    <property type="entry name" value="leuS_bact"/>
    <property type="match status" value="1"/>
</dbReference>
<evidence type="ECO:0000256" key="3">
    <source>
        <dbReference type="ARBA" id="ARBA00022598"/>
    </source>
</evidence>
<evidence type="ECO:0000256" key="2">
    <source>
        <dbReference type="ARBA" id="ARBA00013164"/>
    </source>
</evidence>
<dbReference type="SUPFAM" id="SSF52374">
    <property type="entry name" value="Nucleotidylyl transferase"/>
    <property type="match status" value="1"/>
</dbReference>
<evidence type="ECO:0000256" key="1">
    <source>
        <dbReference type="ARBA" id="ARBA00005594"/>
    </source>
</evidence>
<evidence type="ECO:0000256" key="7">
    <source>
        <dbReference type="ARBA" id="ARBA00023146"/>
    </source>
</evidence>
<evidence type="ECO:0000259" key="11">
    <source>
        <dbReference type="Pfam" id="PF00133"/>
    </source>
</evidence>
<feature type="domain" description="Aminoacyl-tRNA synthetase class Ia" evidence="11">
    <location>
        <begin position="454"/>
        <end position="597"/>
    </location>
</feature>
<name>A0A1B7TBX4_9ASCO</name>
<dbReference type="SUPFAM" id="SSF47323">
    <property type="entry name" value="Anticodon-binding domain of a subclass of class I aminoacyl-tRNA synthetases"/>
    <property type="match status" value="1"/>
</dbReference>
<feature type="domain" description="Methionyl/Leucyl tRNA synthetase" evidence="12">
    <location>
        <begin position="49"/>
        <end position="186"/>
    </location>
</feature>
<dbReference type="Gene3D" id="3.40.50.620">
    <property type="entry name" value="HUPs"/>
    <property type="match status" value="2"/>
</dbReference>
<keyword evidence="4 10" id="KW-0547">Nucleotide-binding</keyword>
<keyword evidence="6 10" id="KW-0648">Protein biosynthesis</keyword>
<evidence type="ECO:0000256" key="8">
    <source>
        <dbReference type="ARBA" id="ARBA00030520"/>
    </source>
</evidence>
<dbReference type="PANTHER" id="PTHR43740">
    <property type="entry name" value="LEUCYL-TRNA SYNTHETASE"/>
    <property type="match status" value="1"/>
</dbReference>
<organism evidence="14 15">
    <name type="scientific">Hanseniaspora valbyensis NRRL Y-1626</name>
    <dbReference type="NCBI Taxonomy" id="766949"/>
    <lineage>
        <taxon>Eukaryota</taxon>
        <taxon>Fungi</taxon>
        <taxon>Dikarya</taxon>
        <taxon>Ascomycota</taxon>
        <taxon>Saccharomycotina</taxon>
        <taxon>Saccharomycetes</taxon>
        <taxon>Saccharomycodales</taxon>
        <taxon>Saccharomycodaceae</taxon>
        <taxon>Hanseniaspora</taxon>
    </lineage>
</organism>
<dbReference type="GO" id="GO:0004823">
    <property type="term" value="F:leucine-tRNA ligase activity"/>
    <property type="evidence" value="ECO:0007669"/>
    <property type="project" value="UniProtKB-EC"/>
</dbReference>
<dbReference type="GO" id="GO:0005524">
    <property type="term" value="F:ATP binding"/>
    <property type="evidence" value="ECO:0007669"/>
    <property type="project" value="UniProtKB-KW"/>
</dbReference>
<comment type="similarity">
    <text evidence="1 10">Belongs to the class-I aminoacyl-tRNA synthetase family.</text>
</comment>
<dbReference type="Gene3D" id="1.10.730.10">
    <property type="entry name" value="Isoleucyl-tRNA Synthetase, Domain 1"/>
    <property type="match status" value="1"/>
</dbReference>
<keyword evidence="5 10" id="KW-0067">ATP-binding</keyword>
<feature type="domain" description="Leucyl-tRNA synthetase editing" evidence="13">
    <location>
        <begin position="235"/>
        <end position="437"/>
    </location>
</feature>
<dbReference type="Proteomes" id="UP000092321">
    <property type="component" value="Unassembled WGS sequence"/>
</dbReference>
<comment type="caution">
    <text evidence="14">The sequence shown here is derived from an EMBL/GenBank/DDBJ whole genome shotgun (WGS) entry which is preliminary data.</text>
</comment>
<dbReference type="GO" id="GO:0032543">
    <property type="term" value="P:mitochondrial translation"/>
    <property type="evidence" value="ECO:0007669"/>
    <property type="project" value="TreeGrafter"/>
</dbReference>
<evidence type="ECO:0000259" key="12">
    <source>
        <dbReference type="Pfam" id="PF09334"/>
    </source>
</evidence>